<evidence type="ECO:0000256" key="3">
    <source>
        <dbReference type="ARBA" id="ARBA00016324"/>
    </source>
</evidence>
<evidence type="ECO:0000256" key="5">
    <source>
        <dbReference type="ARBA" id="ARBA00022660"/>
    </source>
</evidence>
<comment type="subunit">
    <text evidence="12 13">Component of the ubiquinol-cytochrome c oxidoreductase (cytochrome b-c1 complex, complex III, CIII), a multisubunit enzyme composed of 11 subunits. The complex is composed of 3 respiratory subunits cytochrome b, cytochrome c1 and Rieske protein UQCRFS1, 2 core protein subunits UQCRC1/QCR1 and UQCRC2/QCR2, and 6 low-molecular weight protein subunits UQCRH/QCR6, UQCRB/QCR7, UQCRQ/QCR8, UQCR10/QCR9, UQCR11/QCR10 and subunit 9, the cleavage product of Rieske protein UQCRFS1. The complex exists as an obligatory dimer and forms supercomplexes (SCs) in the inner mitochondrial membrane with NADH-ubiquinone oxidoreductase (complex I, CI) and cytochrome c oxidase (complex IV, CIV), resulting in different assemblies (supercomplex SCI(1)III(2)IV(1) and megacomplex MCI(2)III(2)IV(2)). Interacts with UQCC6.</text>
</comment>
<reference evidence="14 15" key="1">
    <citation type="journal article" date="2023" name="Sci. Data">
        <title>Genome assembly of the Korean intertidal mud-creeper Batillaria attramentaria.</title>
        <authorList>
            <person name="Patra A.K."/>
            <person name="Ho P.T."/>
            <person name="Jun S."/>
            <person name="Lee S.J."/>
            <person name="Kim Y."/>
            <person name="Won Y.J."/>
        </authorList>
    </citation>
    <scope>NUCLEOTIDE SEQUENCE [LARGE SCALE GENOMIC DNA]</scope>
    <source>
        <strain evidence="14">Wonlab-2016</strain>
    </source>
</reference>
<dbReference type="PANTHER" id="PTHR12119:SF2">
    <property type="entry name" value="CYTOCHROME B-C1 COMPLEX SUBUNIT 8"/>
    <property type="match status" value="1"/>
</dbReference>
<evidence type="ECO:0000256" key="1">
    <source>
        <dbReference type="ARBA" id="ARBA00004434"/>
    </source>
</evidence>
<evidence type="ECO:0000256" key="4">
    <source>
        <dbReference type="ARBA" id="ARBA00022448"/>
    </source>
</evidence>
<name>A0ABD0L7F6_9CAEN</name>
<dbReference type="InterPro" id="IPR004205">
    <property type="entry name" value="Cyt_bc1_su8"/>
</dbReference>
<evidence type="ECO:0000256" key="10">
    <source>
        <dbReference type="ARBA" id="ARBA00023128"/>
    </source>
</evidence>
<keyword evidence="9" id="KW-1133">Transmembrane helix</keyword>
<dbReference type="EMBL" id="JACVVK020000076">
    <property type="protein sequence ID" value="KAK7495307.1"/>
    <property type="molecule type" value="Genomic_DNA"/>
</dbReference>
<dbReference type="AlphaFoldDB" id="A0ABD0L7F6"/>
<keyword evidence="10 13" id="KW-0496">Mitochondrion</keyword>
<dbReference type="Proteomes" id="UP001519460">
    <property type="component" value="Unassembled WGS sequence"/>
</dbReference>
<dbReference type="InterPro" id="IPR036642">
    <property type="entry name" value="Cyt_bc1_su8_sf"/>
</dbReference>
<comment type="similarity">
    <text evidence="2 13">Belongs to the UQCRQ/QCR8 family.</text>
</comment>
<dbReference type="FunFam" id="1.20.5.210:FF:000001">
    <property type="entry name" value="Cytochrome b-c1 complex subunit 8"/>
    <property type="match status" value="1"/>
</dbReference>
<keyword evidence="5 13" id="KW-0679">Respiratory chain</keyword>
<gene>
    <name evidence="14" type="ORF">BaRGS_00013489</name>
</gene>
<dbReference type="GO" id="GO:0005743">
    <property type="term" value="C:mitochondrial inner membrane"/>
    <property type="evidence" value="ECO:0007669"/>
    <property type="project" value="UniProtKB-SubCell"/>
</dbReference>
<proteinExistence type="inferred from homology"/>
<dbReference type="PANTHER" id="PTHR12119">
    <property type="entry name" value="UBIQUINOL-CYTOCHROME C REDUCTASE COMPLEX UBIQUINONE-BINDING PROTEIN QP-C"/>
    <property type="match status" value="1"/>
</dbReference>
<accession>A0ABD0L7F6</accession>
<dbReference type="Pfam" id="PF02939">
    <property type="entry name" value="UcrQ"/>
    <property type="match status" value="1"/>
</dbReference>
<evidence type="ECO:0000256" key="11">
    <source>
        <dbReference type="ARBA" id="ARBA00023136"/>
    </source>
</evidence>
<evidence type="ECO:0000256" key="2">
    <source>
        <dbReference type="ARBA" id="ARBA00007668"/>
    </source>
</evidence>
<keyword evidence="6" id="KW-0812">Transmembrane</keyword>
<evidence type="ECO:0000256" key="6">
    <source>
        <dbReference type="ARBA" id="ARBA00022692"/>
    </source>
</evidence>
<keyword evidence="7 13" id="KW-0999">Mitochondrion inner membrane</keyword>
<evidence type="ECO:0000313" key="15">
    <source>
        <dbReference type="Proteomes" id="UP001519460"/>
    </source>
</evidence>
<evidence type="ECO:0000256" key="12">
    <source>
        <dbReference type="ARBA" id="ARBA00047105"/>
    </source>
</evidence>
<evidence type="ECO:0000256" key="7">
    <source>
        <dbReference type="ARBA" id="ARBA00022792"/>
    </source>
</evidence>
<dbReference type="GO" id="GO:0045275">
    <property type="term" value="C:respiratory chain complex III"/>
    <property type="evidence" value="ECO:0007669"/>
    <property type="project" value="UniProtKB-UniRule"/>
</dbReference>
<evidence type="ECO:0000256" key="13">
    <source>
        <dbReference type="RuleBase" id="RU368118"/>
    </source>
</evidence>
<dbReference type="GO" id="GO:0006122">
    <property type="term" value="P:mitochondrial electron transport, ubiquinol to cytochrome c"/>
    <property type="evidence" value="ECO:0007669"/>
    <property type="project" value="UniProtKB-UniRule"/>
</dbReference>
<evidence type="ECO:0000313" key="14">
    <source>
        <dbReference type="EMBL" id="KAK7495307.1"/>
    </source>
</evidence>
<comment type="function">
    <text evidence="13">Component of the ubiquinol-cytochrome c oxidoreductase, a multisubunit transmembrane complex that is part of the mitochondrial electron transport chain which drives oxidative phosphorylation. The complex plays an important role in the uptake of multiple carbon sources present in different host niches.</text>
</comment>
<comment type="caution">
    <text evidence="14">The sequence shown here is derived from an EMBL/GenBank/DDBJ whole genome shotgun (WGS) entry which is preliminary data.</text>
</comment>
<comment type="subcellular location">
    <subcellularLocation>
        <location evidence="1 13">Mitochondrion inner membrane</location>
        <topology evidence="1 13">Single-pass membrane protein</topology>
    </subcellularLocation>
</comment>
<evidence type="ECO:0000256" key="8">
    <source>
        <dbReference type="ARBA" id="ARBA00022982"/>
    </source>
</evidence>
<keyword evidence="15" id="KW-1185">Reference proteome</keyword>
<dbReference type="SUPFAM" id="SSF81508">
    <property type="entry name" value="Ubiquinone-binding protein QP-C of cytochrome bc1 complex (Ubiquinol-cytochrome c reductase)"/>
    <property type="match status" value="1"/>
</dbReference>
<organism evidence="14 15">
    <name type="scientific">Batillaria attramentaria</name>
    <dbReference type="NCBI Taxonomy" id="370345"/>
    <lineage>
        <taxon>Eukaryota</taxon>
        <taxon>Metazoa</taxon>
        <taxon>Spiralia</taxon>
        <taxon>Lophotrochozoa</taxon>
        <taxon>Mollusca</taxon>
        <taxon>Gastropoda</taxon>
        <taxon>Caenogastropoda</taxon>
        <taxon>Sorbeoconcha</taxon>
        <taxon>Cerithioidea</taxon>
        <taxon>Batillariidae</taxon>
        <taxon>Batillaria</taxon>
    </lineage>
</organism>
<evidence type="ECO:0000256" key="9">
    <source>
        <dbReference type="ARBA" id="ARBA00022989"/>
    </source>
</evidence>
<sequence>MGRKFGSLTKVRNIITYSLSPFEQRAFAGAIKHGVPNLFRRFRGQVFRVVPPLFLCYLVYDWGKKEHERLQRKDPKKYALESA</sequence>
<dbReference type="Gene3D" id="1.20.5.210">
    <property type="entry name" value="Cytochrome b-c1 complex subunit 8"/>
    <property type="match status" value="1"/>
</dbReference>
<protein>
    <recommendedName>
        <fullName evidence="3 13">Cytochrome b-c1 complex subunit 8</fullName>
    </recommendedName>
    <alternativeName>
        <fullName evidence="13">Complex III subunit 8</fullName>
    </alternativeName>
</protein>
<keyword evidence="11" id="KW-0472">Membrane</keyword>
<keyword evidence="4 13" id="KW-0813">Transport</keyword>
<keyword evidence="8 13" id="KW-0249">Electron transport</keyword>